<protein>
    <submittedName>
        <fullName evidence="1">Uncharacterized protein</fullName>
    </submittedName>
</protein>
<dbReference type="RefSeq" id="WP_012592077.1">
    <property type="nucleotide sequence ID" value="NC_011666.1"/>
</dbReference>
<reference evidence="1 2" key="1">
    <citation type="journal article" date="2010" name="J. Bacteriol.">
        <title>Complete genome sequence of the aerobic facultative methanotroph Methylocella silvestris BL2.</title>
        <authorList>
            <person name="Chen Y."/>
            <person name="Crombie A."/>
            <person name="Rahman M.T."/>
            <person name="Dedysh S.N."/>
            <person name="Liesack W."/>
            <person name="Stott M.B."/>
            <person name="Alam M."/>
            <person name="Theisen A.R."/>
            <person name="Murrell J.C."/>
            <person name="Dunfield P.F."/>
        </authorList>
    </citation>
    <scope>NUCLEOTIDE SEQUENCE [LARGE SCALE GENOMIC DNA]</scope>
    <source>
        <strain evidence="2">DSM 15510 / CIP 108128 / LMG 27833 / NCIMB 13906 / BL2</strain>
    </source>
</reference>
<accession>B8EKY0</accession>
<evidence type="ECO:0000313" key="2">
    <source>
        <dbReference type="Proteomes" id="UP000002257"/>
    </source>
</evidence>
<dbReference type="EMBL" id="CP001280">
    <property type="protein sequence ID" value="ACK52008.1"/>
    <property type="molecule type" value="Genomic_DNA"/>
</dbReference>
<proteinExistence type="predicted"/>
<gene>
    <name evidence="1" type="ordered locus">Msil_3099</name>
</gene>
<dbReference type="KEGG" id="msl:Msil_3099"/>
<dbReference type="HOGENOM" id="CLU_2826243_0_0_5"/>
<keyword evidence="2" id="KW-1185">Reference proteome</keyword>
<name>B8EKY0_METSB</name>
<evidence type="ECO:0000313" key="1">
    <source>
        <dbReference type="EMBL" id="ACK52008.1"/>
    </source>
</evidence>
<dbReference type="AlphaFoldDB" id="B8EKY0"/>
<dbReference type="Proteomes" id="UP000002257">
    <property type="component" value="Chromosome"/>
</dbReference>
<organism evidence="1 2">
    <name type="scientific">Methylocella silvestris (strain DSM 15510 / CIP 108128 / LMG 27833 / NCIMB 13906 / BL2)</name>
    <dbReference type="NCBI Taxonomy" id="395965"/>
    <lineage>
        <taxon>Bacteria</taxon>
        <taxon>Pseudomonadati</taxon>
        <taxon>Pseudomonadota</taxon>
        <taxon>Alphaproteobacteria</taxon>
        <taxon>Hyphomicrobiales</taxon>
        <taxon>Beijerinckiaceae</taxon>
        <taxon>Methylocella</taxon>
    </lineage>
</organism>
<sequence>MERYPECKKLAARFEKMAAAGLLDVKFYVSDPHELTAEGLCADVNALYEAVDGGKAKLLSLEGCDK</sequence>